<evidence type="ECO:0000313" key="1">
    <source>
        <dbReference type="EMBL" id="KAJ8734582.1"/>
    </source>
</evidence>
<dbReference type="EMBL" id="CM056781">
    <property type="protein sequence ID" value="KAJ8734582.1"/>
    <property type="molecule type" value="Genomic_DNA"/>
</dbReference>
<organism evidence="1 2">
    <name type="scientific">Mythimna loreyi</name>
    <dbReference type="NCBI Taxonomy" id="667449"/>
    <lineage>
        <taxon>Eukaryota</taxon>
        <taxon>Metazoa</taxon>
        <taxon>Ecdysozoa</taxon>
        <taxon>Arthropoda</taxon>
        <taxon>Hexapoda</taxon>
        <taxon>Insecta</taxon>
        <taxon>Pterygota</taxon>
        <taxon>Neoptera</taxon>
        <taxon>Endopterygota</taxon>
        <taxon>Lepidoptera</taxon>
        <taxon>Glossata</taxon>
        <taxon>Ditrysia</taxon>
        <taxon>Noctuoidea</taxon>
        <taxon>Noctuidae</taxon>
        <taxon>Noctuinae</taxon>
        <taxon>Hadenini</taxon>
        <taxon>Mythimna</taxon>
    </lineage>
</organism>
<protein>
    <submittedName>
        <fullName evidence="1">Uncharacterized protein</fullName>
    </submittedName>
</protein>
<gene>
    <name evidence="1" type="ORF">PYW08_013832</name>
</gene>
<sequence>MNELKSIRCKFLSILTFLIIFTCTSGVVAYEKPSYRDIIADFPKAKDFNRYLSALEKVVDFCVRHKHYVDLNMQFGLFLIDVNLRRTLQEKSVPAKARSRLENLFEKNDELSSYFHSMVQKNQNVTKMGQDIKLTLLFYNASTWPVPADKFNRKLLKRTKLYNSKQLNIIYGKWENYFKNVNNFEKNYPSPKESDACLAHLVRTPHLPWNRRFLPNCQTPRNCKLMIEEGSDFGYALTHRLLFLVIARFSRSCVVFSEKEDQLKTDTFCKKCFYEAEYIASNNFQFPDLIYEQICLCGLFGHTQFIRNYWLKTLLDFQTSEGCFSAKIGTEDFEENEMKDDEDDWKIDRVLDIMNGQCNGHFSSVAVATLSNALRYILETYY</sequence>
<keyword evidence="2" id="KW-1185">Reference proteome</keyword>
<name>A0ACC2RA37_9NEOP</name>
<dbReference type="Proteomes" id="UP001231649">
    <property type="component" value="Chromosome 5"/>
</dbReference>
<reference evidence="1" key="1">
    <citation type="submission" date="2023-03" db="EMBL/GenBank/DDBJ databases">
        <title>Chromosome-level genomes of two armyworms, Mythimna separata and Mythimna loreyi, provide insights into the biosynthesis and reception of sex pheromones.</title>
        <authorList>
            <person name="Zhao H."/>
        </authorList>
    </citation>
    <scope>NUCLEOTIDE SEQUENCE</scope>
    <source>
        <strain evidence="1">BeijingLab</strain>
    </source>
</reference>
<evidence type="ECO:0000313" key="2">
    <source>
        <dbReference type="Proteomes" id="UP001231649"/>
    </source>
</evidence>
<proteinExistence type="predicted"/>
<accession>A0ACC2RA37</accession>
<comment type="caution">
    <text evidence="1">The sequence shown here is derived from an EMBL/GenBank/DDBJ whole genome shotgun (WGS) entry which is preliminary data.</text>
</comment>